<keyword evidence="1" id="KW-0732">Signal</keyword>
<gene>
    <name evidence="2" type="ORF">SAMN05421780_101370</name>
</gene>
<reference evidence="2 3" key="1">
    <citation type="submission" date="2016-10" db="EMBL/GenBank/DDBJ databases">
        <authorList>
            <person name="de Groot N.N."/>
        </authorList>
    </citation>
    <scope>NUCLEOTIDE SEQUENCE [LARGE SCALE GENOMIC DNA]</scope>
    <source>
        <strain evidence="2 3">DSM 6793</strain>
    </source>
</reference>
<feature type="chain" id="PRO_5011571875" description="CarboxypepD_reg-like domain-containing protein" evidence="1">
    <location>
        <begin position="26"/>
        <end position="256"/>
    </location>
</feature>
<dbReference type="EMBL" id="FOLE01000001">
    <property type="protein sequence ID" value="SFB76669.1"/>
    <property type="molecule type" value="Genomic_DNA"/>
</dbReference>
<evidence type="ECO:0008006" key="4">
    <source>
        <dbReference type="Google" id="ProtNLM"/>
    </source>
</evidence>
<feature type="signal peptide" evidence="1">
    <location>
        <begin position="1"/>
        <end position="25"/>
    </location>
</feature>
<name>A0A1I1DNS6_9BACT</name>
<evidence type="ECO:0000313" key="2">
    <source>
        <dbReference type="EMBL" id="SFB76669.1"/>
    </source>
</evidence>
<sequence length="256" mass="29230">MNRKNYLFCFVVVGLLAGLASSAMAQVFKTPPNHEFYVRIAGKILDATSGKPIAYAYLTNSRTKKVIASDTAGYYTTVISAKDTLRITAIGYVDFLYQKDPEKHGNYYIDLRLTPKSYELAPVTVSAPKLRKRYRPLTVRPEYAAEQDWRREMIERGDVRIAPTISSPLSFLYEQFGSRPRQQRKLKDLVARRAIERYITARYNREVVAEQTGLSGDDLTEFMRYCPVSDEFILEASDYELAARINRCLSAMSKGE</sequence>
<dbReference type="Proteomes" id="UP000199514">
    <property type="component" value="Unassembled WGS sequence"/>
</dbReference>
<dbReference type="RefSeq" id="WP_091506334.1">
    <property type="nucleotide sequence ID" value="NZ_FOLE01000001.1"/>
</dbReference>
<evidence type="ECO:0000313" key="3">
    <source>
        <dbReference type="Proteomes" id="UP000199514"/>
    </source>
</evidence>
<evidence type="ECO:0000256" key="1">
    <source>
        <dbReference type="SAM" id="SignalP"/>
    </source>
</evidence>
<dbReference type="OrthoDB" id="1116175at2"/>
<protein>
    <recommendedName>
        <fullName evidence="4">CarboxypepD_reg-like domain-containing protein</fullName>
    </recommendedName>
</protein>
<accession>A0A1I1DNS6</accession>
<dbReference type="STRING" id="927664.SAMN05421780_101370"/>
<dbReference type="SUPFAM" id="SSF49464">
    <property type="entry name" value="Carboxypeptidase regulatory domain-like"/>
    <property type="match status" value="1"/>
</dbReference>
<proteinExistence type="predicted"/>
<keyword evidence="3" id="KW-1185">Reference proteome</keyword>
<organism evidence="2 3">
    <name type="scientific">Flexibacter flexilis DSM 6793</name>
    <dbReference type="NCBI Taxonomy" id="927664"/>
    <lineage>
        <taxon>Bacteria</taxon>
        <taxon>Pseudomonadati</taxon>
        <taxon>Bacteroidota</taxon>
        <taxon>Cytophagia</taxon>
        <taxon>Cytophagales</taxon>
        <taxon>Flexibacteraceae</taxon>
        <taxon>Flexibacter</taxon>
    </lineage>
</organism>
<dbReference type="AlphaFoldDB" id="A0A1I1DNS6"/>
<dbReference type="InterPro" id="IPR008969">
    <property type="entry name" value="CarboxyPept-like_regulatory"/>
</dbReference>